<reference evidence="8" key="1">
    <citation type="submission" date="2017-04" db="EMBL/GenBank/DDBJ databases">
        <title>Function of individual gut microbiota members based on whole genome sequencing of pure cultures obtained from chicken caecum.</title>
        <authorList>
            <person name="Medvecky M."/>
            <person name="Cejkova D."/>
            <person name="Polansky O."/>
            <person name="Karasova D."/>
            <person name="Kubasova T."/>
            <person name="Cizek A."/>
            <person name="Rychlik I."/>
        </authorList>
    </citation>
    <scope>NUCLEOTIDE SEQUENCE [LARGE SCALE GENOMIC DNA]</scope>
    <source>
        <strain evidence="8">An273</strain>
    </source>
</reference>
<dbReference type="AlphaFoldDB" id="A0A1Y4DDW6"/>
<dbReference type="InterPro" id="IPR001775">
    <property type="entry name" value="GspD/PilQ"/>
</dbReference>
<name>A0A1Y4DDW6_9BACT</name>
<dbReference type="GO" id="GO:0016020">
    <property type="term" value="C:membrane"/>
    <property type="evidence" value="ECO:0007669"/>
    <property type="project" value="UniProtKB-SubCell"/>
</dbReference>
<dbReference type="PRINTS" id="PR01032">
    <property type="entry name" value="PHAGEIV"/>
</dbReference>
<keyword evidence="8" id="KW-1185">Reference proteome</keyword>
<dbReference type="InterPro" id="IPR004846">
    <property type="entry name" value="T2SS/T3SS_dom"/>
</dbReference>
<dbReference type="PANTHER" id="PTHR30332:SF24">
    <property type="entry name" value="SECRETIN GSPD-RELATED"/>
    <property type="match status" value="1"/>
</dbReference>
<dbReference type="InterPro" id="IPR050810">
    <property type="entry name" value="Bact_Secretion_Sys_Channel"/>
</dbReference>
<dbReference type="EMBL" id="NFJD01000002">
    <property type="protein sequence ID" value="OUO57065.1"/>
    <property type="molecule type" value="Genomic_DNA"/>
</dbReference>
<accession>A0A1Y4DDW6</accession>
<dbReference type="InterPro" id="IPR004845">
    <property type="entry name" value="T2SS_GspD_CS"/>
</dbReference>
<dbReference type="PRINTS" id="PR00811">
    <property type="entry name" value="BCTERIALGSPD"/>
</dbReference>
<keyword evidence="3" id="KW-0472">Membrane</keyword>
<evidence type="ECO:0000313" key="8">
    <source>
        <dbReference type="Proteomes" id="UP000196368"/>
    </source>
</evidence>
<feature type="domain" description="Type II/III secretion system secretin-like" evidence="6">
    <location>
        <begin position="87"/>
        <end position="248"/>
    </location>
</feature>
<comment type="caution">
    <text evidence="7">The sequence shown here is derived from an EMBL/GenBank/DDBJ whole genome shotgun (WGS) entry which is preliminary data.</text>
</comment>
<evidence type="ECO:0000259" key="6">
    <source>
        <dbReference type="Pfam" id="PF00263"/>
    </source>
</evidence>
<protein>
    <recommendedName>
        <fullName evidence="6">Type II/III secretion system secretin-like domain-containing protein</fullName>
    </recommendedName>
</protein>
<sequence length="248" mass="27029">MTNKKFITKISLAVLLLSVLLPSSAFAKKTRLVAVSADVVEISGTMQSVKGFSWNQLFDFEEATIPGILSLGEFERKTAVTTRLRLMETEGRAQVLSNPKIVTSSGNSAKITVGGKVPIPIVNNQGVGSQLEEYGILLNVLPTIIPERNNIIDLQVQLSVSTVDYSRTVVIGTATAPSFTNRDVETHVELNSGETLVIGGLKNSSRNVSEDRVPFLGRIPLIGLLFKNKDVTEEQRSLFLFITVEIVE</sequence>
<organism evidence="7 8">
    <name type="scientific">Candidatus Avelusimicrobium gallicola</name>
    <dbReference type="NCBI Taxonomy" id="2562704"/>
    <lineage>
        <taxon>Bacteria</taxon>
        <taxon>Pseudomonadati</taxon>
        <taxon>Elusimicrobiota</taxon>
        <taxon>Elusimicrobia</taxon>
        <taxon>Elusimicrobiales</taxon>
        <taxon>Elusimicrobiaceae</taxon>
        <taxon>Candidatus Avelusimicrobium</taxon>
    </lineage>
</organism>
<dbReference type="PROSITE" id="PS00875">
    <property type="entry name" value="T2SP_D"/>
    <property type="match status" value="1"/>
</dbReference>
<comment type="similarity">
    <text evidence="4">Belongs to the bacterial secretin family.</text>
</comment>
<evidence type="ECO:0000256" key="5">
    <source>
        <dbReference type="SAM" id="SignalP"/>
    </source>
</evidence>
<proteinExistence type="inferred from homology"/>
<comment type="subcellular location">
    <subcellularLocation>
        <location evidence="1">Membrane</location>
    </subcellularLocation>
</comment>
<keyword evidence="2 5" id="KW-0732">Signal</keyword>
<dbReference type="Pfam" id="PF00263">
    <property type="entry name" value="Secretin"/>
    <property type="match status" value="1"/>
</dbReference>
<dbReference type="Proteomes" id="UP000196368">
    <property type="component" value="Unassembled WGS sequence"/>
</dbReference>
<evidence type="ECO:0000313" key="7">
    <source>
        <dbReference type="EMBL" id="OUO57065.1"/>
    </source>
</evidence>
<dbReference type="RefSeq" id="WP_087288274.1">
    <property type="nucleotide sequence ID" value="NZ_NFJD01000002.1"/>
</dbReference>
<evidence type="ECO:0000256" key="3">
    <source>
        <dbReference type="ARBA" id="ARBA00023136"/>
    </source>
</evidence>
<feature type="chain" id="PRO_5012169747" description="Type II/III secretion system secretin-like domain-containing protein" evidence="5">
    <location>
        <begin position="28"/>
        <end position="248"/>
    </location>
</feature>
<evidence type="ECO:0000256" key="1">
    <source>
        <dbReference type="ARBA" id="ARBA00004370"/>
    </source>
</evidence>
<dbReference type="PANTHER" id="PTHR30332">
    <property type="entry name" value="PROBABLE GENERAL SECRETION PATHWAY PROTEIN D"/>
    <property type="match status" value="1"/>
</dbReference>
<dbReference type="OrthoDB" id="9816579at2"/>
<dbReference type="GO" id="GO:0009306">
    <property type="term" value="P:protein secretion"/>
    <property type="evidence" value="ECO:0007669"/>
    <property type="project" value="InterPro"/>
</dbReference>
<evidence type="ECO:0000256" key="4">
    <source>
        <dbReference type="RuleBase" id="RU004003"/>
    </source>
</evidence>
<gene>
    <name evidence="7" type="ORF">B5F75_04250</name>
</gene>
<feature type="signal peptide" evidence="5">
    <location>
        <begin position="1"/>
        <end position="27"/>
    </location>
</feature>
<evidence type="ECO:0000256" key="2">
    <source>
        <dbReference type="ARBA" id="ARBA00022729"/>
    </source>
</evidence>
<dbReference type="GO" id="GO:0015627">
    <property type="term" value="C:type II protein secretion system complex"/>
    <property type="evidence" value="ECO:0007669"/>
    <property type="project" value="TreeGrafter"/>
</dbReference>